<gene>
    <name evidence="1" type="ORF">JZO70_18045</name>
</gene>
<dbReference type="EMBL" id="JAFREM010000029">
    <property type="protein sequence ID" value="MBO1308083.1"/>
    <property type="molecule type" value="Genomic_DNA"/>
</dbReference>
<comment type="caution">
    <text evidence="1">The sequence shown here is derived from an EMBL/GenBank/DDBJ whole genome shotgun (WGS) entry which is preliminary data.</text>
</comment>
<proteinExistence type="predicted"/>
<evidence type="ECO:0000313" key="1">
    <source>
        <dbReference type="EMBL" id="MBO1308083.1"/>
    </source>
</evidence>
<sequence length="103" mass="11913">MSLTPQQMQDTIQEFQENLALSGLSVEEIARDLHTTDEKIQRILHLQQRALEDPWIVKEYLTEKIEAVGKMPVPFTALAGDYHQYWFLNAGKIDKRKLSRGNS</sequence>
<accession>A0ABS3LEN7</accession>
<dbReference type="InterPro" id="IPR018757">
    <property type="entry name" value="DUF2316"/>
</dbReference>
<dbReference type="Pfam" id="PF10078">
    <property type="entry name" value="DUF2316"/>
    <property type="match status" value="1"/>
</dbReference>
<evidence type="ECO:0000313" key="2">
    <source>
        <dbReference type="Proteomes" id="UP000664601"/>
    </source>
</evidence>
<organism evidence="1 2">
    <name type="scientific">Candidatus Enterococcus moelleringii</name>
    <dbReference type="NCBI Taxonomy" id="2815325"/>
    <lineage>
        <taxon>Bacteria</taxon>
        <taxon>Bacillati</taxon>
        <taxon>Bacillota</taxon>
        <taxon>Bacilli</taxon>
        <taxon>Lactobacillales</taxon>
        <taxon>Enterococcaceae</taxon>
        <taxon>Enterococcus</taxon>
    </lineage>
</organism>
<protein>
    <submittedName>
        <fullName evidence="1">DUF2316 family protein</fullName>
    </submittedName>
</protein>
<reference evidence="1 2" key="1">
    <citation type="submission" date="2021-03" db="EMBL/GenBank/DDBJ databases">
        <title>Enterococcal diversity collection.</title>
        <authorList>
            <person name="Gilmore M.S."/>
            <person name="Schwartzman J."/>
            <person name="Van Tyne D."/>
            <person name="Martin M."/>
            <person name="Earl A.M."/>
            <person name="Manson A.L."/>
            <person name="Straub T."/>
            <person name="Salamzade R."/>
            <person name="Saavedra J."/>
            <person name="Lebreton F."/>
            <person name="Prichula J."/>
            <person name="Schaufler K."/>
            <person name="Gaca A."/>
            <person name="Sgardioli B."/>
            <person name="Wagenaar J."/>
            <person name="Strong T."/>
        </authorList>
    </citation>
    <scope>NUCLEOTIDE SEQUENCE [LARGE SCALE GENOMIC DNA]</scope>
    <source>
        <strain evidence="1 2">669A</strain>
    </source>
</reference>
<name>A0ABS3LEN7_9ENTE</name>
<keyword evidence="2" id="KW-1185">Reference proteome</keyword>
<dbReference type="Proteomes" id="UP000664601">
    <property type="component" value="Unassembled WGS sequence"/>
</dbReference>
<dbReference type="RefSeq" id="WP_207675071.1">
    <property type="nucleotide sequence ID" value="NZ_JAFREM010000029.1"/>
</dbReference>